<dbReference type="InterPro" id="IPR051311">
    <property type="entry name" value="DedA_domain"/>
</dbReference>
<dbReference type="InterPro" id="IPR032816">
    <property type="entry name" value="VTT_dom"/>
</dbReference>
<name>A0AAW9DMP5_ACIAO</name>
<dbReference type="Pfam" id="PF09335">
    <property type="entry name" value="VTT_dom"/>
    <property type="match status" value="1"/>
</dbReference>
<reference evidence="8 9" key="1">
    <citation type="submission" date="2023-11" db="EMBL/GenBank/DDBJ databases">
        <title>MicrobeMod: A computational toolkit for identifying prokaryotic methylation and restriction-modification with nanopore sequencing.</title>
        <authorList>
            <person name="Crits-Christoph A."/>
            <person name="Kang S.C."/>
            <person name="Lee H."/>
            <person name="Ostrov N."/>
        </authorList>
    </citation>
    <scope>NUCLEOTIDE SEQUENCE [LARGE SCALE GENOMIC DNA]</scope>
    <source>
        <strain evidence="8 9">DSMZ 700</strain>
    </source>
</reference>
<evidence type="ECO:0000256" key="6">
    <source>
        <dbReference type="SAM" id="Phobius"/>
    </source>
</evidence>
<evidence type="ECO:0000313" key="8">
    <source>
        <dbReference type="EMBL" id="MDX5929867.1"/>
    </source>
</evidence>
<dbReference type="PANTHER" id="PTHR42709">
    <property type="entry name" value="ALKALINE PHOSPHATASE LIKE PROTEIN"/>
    <property type="match status" value="1"/>
</dbReference>
<evidence type="ECO:0000256" key="5">
    <source>
        <dbReference type="ARBA" id="ARBA00023136"/>
    </source>
</evidence>
<comment type="caution">
    <text evidence="8">The sequence shown here is derived from an EMBL/GenBank/DDBJ whole genome shotgun (WGS) entry which is preliminary data.</text>
</comment>
<protein>
    <submittedName>
        <fullName evidence="8">DedA family protein</fullName>
    </submittedName>
</protein>
<evidence type="ECO:0000256" key="3">
    <source>
        <dbReference type="ARBA" id="ARBA00022692"/>
    </source>
</evidence>
<comment type="subcellular location">
    <subcellularLocation>
        <location evidence="1">Cell membrane</location>
        <topology evidence="1">Multi-pass membrane protein</topology>
    </subcellularLocation>
</comment>
<evidence type="ECO:0000256" key="2">
    <source>
        <dbReference type="ARBA" id="ARBA00022475"/>
    </source>
</evidence>
<accession>A0AAW9DMP5</accession>
<feature type="transmembrane region" description="Helical" evidence="6">
    <location>
        <begin position="55"/>
        <end position="79"/>
    </location>
</feature>
<gene>
    <name evidence="8" type="ORF">SIL87_03710</name>
</gene>
<evidence type="ECO:0000313" key="9">
    <source>
        <dbReference type="Proteomes" id="UP001279553"/>
    </source>
</evidence>
<dbReference type="EMBL" id="JAWXYB010000018">
    <property type="protein sequence ID" value="MDX5929867.1"/>
    <property type="molecule type" value="Genomic_DNA"/>
</dbReference>
<organism evidence="8 9">
    <name type="scientific">Acidiphilium acidophilum</name>
    <name type="common">Thiobacillus acidophilus</name>
    <dbReference type="NCBI Taxonomy" id="76588"/>
    <lineage>
        <taxon>Bacteria</taxon>
        <taxon>Pseudomonadati</taxon>
        <taxon>Pseudomonadota</taxon>
        <taxon>Alphaproteobacteria</taxon>
        <taxon>Acetobacterales</taxon>
        <taxon>Acidocellaceae</taxon>
        <taxon>Acidiphilium</taxon>
    </lineage>
</organism>
<dbReference type="GO" id="GO:0005886">
    <property type="term" value="C:plasma membrane"/>
    <property type="evidence" value="ECO:0007669"/>
    <property type="project" value="UniProtKB-SubCell"/>
</dbReference>
<dbReference type="Proteomes" id="UP001279553">
    <property type="component" value="Unassembled WGS sequence"/>
</dbReference>
<dbReference type="AlphaFoldDB" id="A0AAW9DMP5"/>
<keyword evidence="4 6" id="KW-1133">Transmembrane helix</keyword>
<keyword evidence="2" id="KW-1003">Cell membrane</keyword>
<evidence type="ECO:0000256" key="1">
    <source>
        <dbReference type="ARBA" id="ARBA00004651"/>
    </source>
</evidence>
<dbReference type="RefSeq" id="WP_319612855.1">
    <property type="nucleotide sequence ID" value="NZ_JAWXYB010000018.1"/>
</dbReference>
<keyword evidence="3 6" id="KW-0812">Transmembrane</keyword>
<evidence type="ECO:0000256" key="4">
    <source>
        <dbReference type="ARBA" id="ARBA00022989"/>
    </source>
</evidence>
<sequence>MIAALAHLVIATISSLGYAGVAVLMALESACIPIPSEVILPFAGYLVSTGRFDLWIVAIVGAIGCNIGSTLAYAVGYAGGRPLVDRFGRYILLDQTELARVETFFARYGSLTVLISRMLPVIRTYIALPAGVARMNIWKFEIYTFVGSLPWCLALAYVGLRLGRAWETNPQLHSVMHIFTLATVAVLAAFAAWYALRLWRRRPAR</sequence>
<keyword evidence="9" id="KW-1185">Reference proteome</keyword>
<feature type="transmembrane region" description="Helical" evidence="6">
    <location>
        <begin position="175"/>
        <end position="196"/>
    </location>
</feature>
<dbReference type="PANTHER" id="PTHR42709:SF6">
    <property type="entry name" value="UNDECAPRENYL PHOSPHATE TRANSPORTER A"/>
    <property type="match status" value="1"/>
</dbReference>
<proteinExistence type="predicted"/>
<feature type="transmembrane region" description="Helical" evidence="6">
    <location>
        <begin position="142"/>
        <end position="163"/>
    </location>
</feature>
<feature type="domain" description="VTT" evidence="7">
    <location>
        <begin position="34"/>
        <end position="159"/>
    </location>
</feature>
<evidence type="ECO:0000259" key="7">
    <source>
        <dbReference type="Pfam" id="PF09335"/>
    </source>
</evidence>
<keyword evidence="5 6" id="KW-0472">Membrane</keyword>